<feature type="compositionally biased region" description="Basic and acidic residues" evidence="1">
    <location>
        <begin position="113"/>
        <end position="130"/>
    </location>
</feature>
<dbReference type="Proteomes" id="UP001397290">
    <property type="component" value="Unassembled WGS sequence"/>
</dbReference>
<dbReference type="EMBL" id="JAAHCF010000006">
    <property type="protein sequence ID" value="KAK8150813.1"/>
    <property type="molecule type" value="Genomic_DNA"/>
</dbReference>
<name>A0AAW0S8Y9_9HYPO</name>
<feature type="compositionally biased region" description="Acidic residues" evidence="1">
    <location>
        <begin position="153"/>
        <end position="162"/>
    </location>
</feature>
<evidence type="ECO:0000313" key="2">
    <source>
        <dbReference type="EMBL" id="KAK8150813.1"/>
    </source>
</evidence>
<reference evidence="2 3" key="1">
    <citation type="submission" date="2020-02" db="EMBL/GenBank/DDBJ databases">
        <title>Comparative genomics of the hypocrealean fungal genus Beauvera.</title>
        <authorList>
            <person name="Showalter D.N."/>
            <person name="Bushley K.E."/>
            <person name="Rehner S.A."/>
        </authorList>
    </citation>
    <scope>NUCLEOTIDE SEQUENCE [LARGE SCALE GENOMIC DNA]</scope>
    <source>
        <strain evidence="2 3">ARSEF4384</strain>
    </source>
</reference>
<accession>A0AAW0S8Y9</accession>
<gene>
    <name evidence="2" type="ORF">G3M48_008142</name>
</gene>
<organism evidence="2 3">
    <name type="scientific">Beauveria asiatica</name>
    <dbReference type="NCBI Taxonomy" id="1069075"/>
    <lineage>
        <taxon>Eukaryota</taxon>
        <taxon>Fungi</taxon>
        <taxon>Dikarya</taxon>
        <taxon>Ascomycota</taxon>
        <taxon>Pezizomycotina</taxon>
        <taxon>Sordariomycetes</taxon>
        <taxon>Hypocreomycetidae</taxon>
        <taxon>Hypocreales</taxon>
        <taxon>Cordycipitaceae</taxon>
        <taxon>Beauveria</taxon>
    </lineage>
</organism>
<sequence length="171" mass="19335">MPEFWCEETIRVKIIHAFELAKAYDNDKTGPNEKAALEAAHNAIILSRSDQVLLHELPKFVEDIGAYFDDDVRIKLETISKLGESSTVSEELSPNVDSGSQLIKVYLDDLEKPVNDEEPVDNGKRKDYNVRVHNYSDPPQLDESFTLGRCIDDESTEDEDPDDSKSVVVHQ</sequence>
<comment type="caution">
    <text evidence="2">The sequence shown here is derived from an EMBL/GenBank/DDBJ whole genome shotgun (WGS) entry which is preliminary data.</text>
</comment>
<dbReference type="AlphaFoldDB" id="A0AAW0S8Y9"/>
<protein>
    <submittedName>
        <fullName evidence="2">Uncharacterized protein</fullName>
    </submittedName>
</protein>
<evidence type="ECO:0000313" key="3">
    <source>
        <dbReference type="Proteomes" id="UP001397290"/>
    </source>
</evidence>
<keyword evidence="3" id="KW-1185">Reference proteome</keyword>
<proteinExistence type="predicted"/>
<feature type="region of interest" description="Disordered" evidence="1">
    <location>
        <begin position="113"/>
        <end position="171"/>
    </location>
</feature>
<evidence type="ECO:0000256" key="1">
    <source>
        <dbReference type="SAM" id="MobiDB-lite"/>
    </source>
</evidence>